<evidence type="ECO:0000256" key="3">
    <source>
        <dbReference type="ARBA" id="ARBA00022737"/>
    </source>
</evidence>
<keyword evidence="9" id="KW-1185">Reference proteome</keyword>
<evidence type="ECO:0000256" key="4">
    <source>
        <dbReference type="ARBA" id="ARBA00022786"/>
    </source>
</evidence>
<gene>
    <name evidence="8" type="ORF">DICPUDRAFT_34644</name>
</gene>
<keyword evidence="1" id="KW-0853">WD repeat</keyword>
<dbReference type="PANTHER" id="PTHR24006:SF827">
    <property type="entry name" value="UBIQUITIN CARBOXYL-TERMINAL HYDROLASE 34"/>
    <property type="match status" value="1"/>
</dbReference>
<feature type="compositionally biased region" description="Low complexity" evidence="6">
    <location>
        <begin position="2513"/>
        <end position="2527"/>
    </location>
</feature>
<dbReference type="eggNOG" id="KOG1866">
    <property type="taxonomic scope" value="Eukaryota"/>
</dbReference>
<dbReference type="VEuPathDB" id="AmoebaDB:DICPUDRAFT_34644"/>
<feature type="compositionally biased region" description="Acidic residues" evidence="6">
    <location>
        <begin position="1348"/>
        <end position="1358"/>
    </location>
</feature>
<dbReference type="InterPro" id="IPR050164">
    <property type="entry name" value="Peptidase_C19"/>
</dbReference>
<dbReference type="STRING" id="5786.F0ZN32"/>
<evidence type="ECO:0000256" key="1">
    <source>
        <dbReference type="ARBA" id="ARBA00022574"/>
    </source>
</evidence>
<dbReference type="KEGG" id="dpp:DICPUDRAFT_34644"/>
<dbReference type="GO" id="GO:0004843">
    <property type="term" value="F:cysteine-type deubiquitinase activity"/>
    <property type="evidence" value="ECO:0000318"/>
    <property type="project" value="GO_Central"/>
</dbReference>
<dbReference type="InterPro" id="IPR001394">
    <property type="entry name" value="Peptidase_C19_UCH"/>
</dbReference>
<dbReference type="eggNOG" id="KOG0309">
    <property type="taxonomic scope" value="Eukaryota"/>
</dbReference>
<dbReference type="InParanoid" id="F0ZN32"/>
<feature type="region of interest" description="Disordered" evidence="6">
    <location>
        <begin position="1811"/>
        <end position="1855"/>
    </location>
</feature>
<feature type="compositionally biased region" description="Low complexity" evidence="6">
    <location>
        <begin position="451"/>
        <end position="462"/>
    </location>
</feature>
<dbReference type="GO" id="GO:0005829">
    <property type="term" value="C:cytosol"/>
    <property type="evidence" value="ECO:0000318"/>
    <property type="project" value="GO_Central"/>
</dbReference>
<dbReference type="GO" id="GO:0005634">
    <property type="term" value="C:nucleus"/>
    <property type="evidence" value="ECO:0000318"/>
    <property type="project" value="GO_Central"/>
</dbReference>
<sequence>MLKFIQNKEPDRGINFSIECIKCNRKLNNFFCNNCKIYAVKCSICNISVRGLSSFCVYCGHGGHTNHIKSWFEQQTKCPTGCGCVCSFNLPFIQKQQQQQQQQQKRQQNSQQQPQQPQPQPQSQQQQQQQPQQPQPQQIQSPKSQQKQIKDLVDFSKYYREIERSESSPTQTVQTLIQIINSNTPDKITDSDHKNSALSFVSQWLPKYITGILSLKSLSNEIKPEIIIFLKSSLEIAIGYMNYDFPELWIAFYRIFNPAHSFYSGDKFGFTKEDINDIYNYKMKQESQTSYFYLKNLSILVENNFYDKLINLITLKPSLARLSYIIKGIYLSREFLSLQFLNNYLFRLKEVLYNYFLDLFYEDLPVQERELYREIYQNVQHIFAIILPQSEITKMSQEFDLNRALRCFQSVNLEKKLRGLRYIKKESTKCLRKETDKLSILNFLRKQRQLNNTNNNNNNNGNKSKLSVQDNNSSNGGSSPGSYSPHYPRSEPNNSNSSNNNEPVNNNCNSSENNNNNENLNNDKNANNSNNNNNNNNNNSNNSNNSNNNSNNNNSNNNNNYNTNNPNPQILYDWILKNEIIENCCKISEQPDIIRHCIQVMIFLCQYGVFDNDHIELLWNSLVGKHESIKNIMYSAILSLINNLLFDSVEFLYQQIYRTIVSMKSSEFDNDLLLFLYNFTVLSIQHFDNPANNKKFFGVEIFWALCTQTHNNNNNSPTIQINDNSSLNSANLNTNNSIELSQNLCIKARIHFIQILRLQECSSLRTQYLEVAIENLKNNISIVESLAVIVNIIDPKKQKAFIETLEQKYKIFDLFFKEIANYKKTAQEKLKAILSNLPVTANINNSSTSHQINLNNVVFVGQFPHLTQVQGRLDFLEFILSQSNLMLNIQQVDILWDSFIANALTPEERELCFLWLKNTKISGSAYRSTIPENVIRHLFLNKMPNMDWSHLGPASYSVFERFFFFVNEKSGKIKRFQSSIFGSTGEILGNQLTKSKSNNGNSPLLQPVNNNSSQQPSPQISPQQSQQQQQSSQQQLSNSPIPSPHSSPMLTSSTVANQIPSDYTPSDYYIASTDLIGISYLWSIALDCVNQDLSNSAINTLNNLYQNGENQKSMKFKEEFIKICIDNIGRNLSQIKVQAKREESVNRICRALSMLKIFKDTKNNDSPSNVSVDKIKNSLKNSFSNASSPSPFSDRPLSFLVKFDRGDSYIISDIFVTDTLRMFKRKVAAIYNVIPKPTVKSLKVYISDKELKDDDKTMEEYKILDANGSQLYPLFVKRTITPSSLQQSPSPTPFSSPISNSSPNPQSQQQQQNYQSSLLPTTTLAQQESSKKDKEKNKKKKDKLGSNDDFENDNDEDVDVLDDAPIPSIIIESLQHQLGGFGLIGDLLLRKVQDVNPKLKFGGGLKSKNEDLIISILSKSTYFDQIFNLLNLEEQIIAEKAWDILSELPLNERLYKEIKNLSSDLSILFPTQSIFKTQYSLKVFESILKPATSASYNSIPTNSNINSSAANNEKPSNFSLSGSNESLPIISISSPSNVAISNNNNGSNGVVMNGNINGTPQLNGYQPTLEDIKNMFIKKNGVGYLVKVFIQTPITKQKGTIKMFGSILKTLSSIALLQSKDQSKPSYSMQKKEFRKETSYSMGPDFITKLFDVIACICPMETQGNVKLTDDLNILCHYGLEIFITSILSTNNANNPNGGNNNNSTSNNNSSKNNILDTIQQFNWDQWLKTLLLECSDRIIQIKVSNLILNITTNFKSSNEHTHQTIDVSLFFLNILLNFLPQINQYHSTAEQFFCLLSDLLCIGYPPTPTSTPKSINGKHQQSNIQNNNNNNSSSSPLSLSSTPKSTNSLPIAKTSPRDYESANLYDSHHQDKNESVDFIRNLLSNLIHQLKTIQTRERNNSDQKDHVLIGILNGIRNLIRRRSSLKQLCKEKQLTEFLFHNCLFMTPSANDHGSLDQPPLCKMKCTRTACFRLLKELAKNDSQSFNNVIDLIINEIDSIEPVNDWNYSPLEKEKSIYGYVGLKNQGATCYMNSLLQQLFSSPHLRNGILSMNLSNLVNSVLELQQQLQQQQPSPSQQPNQQQQPTNGYQPPLPPPTFQNSNSQQLHQQQQNLLYPTNPGSGMIQININNKELQKKAEDYNLLNQLQLLFVYLQESSKKYYDPYNLCRTIRNYNGEIINPGIQMDAYEFFLLLLEKLEDLMKEMPQKNILKQSYGGVLTNQIISKECTHRSHREEPFLSLSMDVKNKRSLAESLASFIDEELLVGDNKYKCESCDGRVDAIKRTLIDRCPNTLILQLKRFEFDLDNMRNIKLNDFYEFPMLLDIEPFTVESVERKEKSNILMMSSMDPNEYKYTLSGIVLHQGTADSGHYISLIKDTNGSWFELNDTLVLPYDPNRIPIDCFGGFDEVREMDKDTQKPIMVKRPKTCNAYMLFYNKVIPNYNDEKQESIERVDKESTEPIVSSEQNLVEDSNSSTGSVSIDTTSCSSSNALINNQNNPLPTIVTAPPSPSPANKNINSDSGSSSSLLLKKSNSNQKVSMEALETVWNENKIYLKEKFLYDLDFATFVWDIANLYHNPTFDPISPTLVNNLNTSKEYQDSILASIKISTKFLIEIYSHSKEKRVIDVWAYHIKRLLRESIGGAEWLLNLLVEKKNLLKGVLISCPFEKTKATFVDIISFTVTLCKNIQLPSSRNQISPSIISLCNILMVMVKSYKEYSKKVFSLLLNIVQECDIEREYLLQKGIISKLIDTFIGSYTILGNNNSGTNPNQTSSYTSYNYSGGSSSSGSHTGNHPFNQNNQNNQNSQLSEPNKLLDLVSYLIRQCQSYQDSTISTSSLTNYPTEKDRTKPRVHIVLSNTLKASQSIYKSYSNDSIDPMLNNNKISNSISSDPDRNVTVTNQYVNGRRNYLYVYSDTTFISVLSKAFLIKAIKENGSSDSVKLMIKHLAWDNKFVSNHLLNVIKETILKSHVQLYWNILTSLTSLLELQDPIAQWRVETSMASLLRLPEGMVYNSEGLPVFLKFLGKITNFNSYSSSSFSAMTNYLPIQTDEFLNWKLKNKDIIIKTIKDR</sequence>
<protein>
    <recommendedName>
        <fullName evidence="7">USP domain-containing protein</fullName>
    </recommendedName>
</protein>
<feature type="compositionally biased region" description="Basic and acidic residues" evidence="6">
    <location>
        <begin position="2448"/>
        <end position="2457"/>
    </location>
</feature>
<keyword evidence="2" id="KW-0645">Protease</keyword>
<dbReference type="InterPro" id="IPR056850">
    <property type="entry name" value="ARM_UBP34_24_USP9X_Y"/>
</dbReference>
<feature type="compositionally biased region" description="Low complexity" evidence="6">
    <location>
        <begin position="1006"/>
        <end position="1048"/>
    </location>
</feature>
<dbReference type="OrthoDB" id="289038at2759"/>
<feature type="region of interest" description="Disordered" evidence="6">
    <location>
        <begin position="991"/>
        <end position="1053"/>
    </location>
</feature>
<dbReference type="GO" id="GO:0006508">
    <property type="term" value="P:proteolysis"/>
    <property type="evidence" value="ECO:0007669"/>
    <property type="project" value="UniProtKB-KW"/>
</dbReference>
<feature type="compositionally biased region" description="Low complexity" evidence="6">
    <location>
        <begin position="2099"/>
        <end position="2114"/>
    </location>
</feature>
<dbReference type="EMBL" id="GL871089">
    <property type="protein sequence ID" value="EGC34643.1"/>
    <property type="molecule type" value="Genomic_DNA"/>
</dbReference>
<feature type="region of interest" description="Disordered" evidence="6">
    <location>
        <begin position="2763"/>
        <end position="2806"/>
    </location>
</feature>
<evidence type="ECO:0000256" key="5">
    <source>
        <dbReference type="ARBA" id="ARBA00022801"/>
    </source>
</evidence>
<feature type="domain" description="USP" evidence="7">
    <location>
        <begin position="2021"/>
        <end position="2437"/>
    </location>
</feature>
<feature type="compositionally biased region" description="Polar residues" evidence="6">
    <location>
        <begin position="991"/>
        <end position="1004"/>
    </location>
</feature>
<dbReference type="InterPro" id="IPR039456">
    <property type="entry name" value="WDR59_mRING-H2-C3H3C2"/>
</dbReference>
<dbReference type="GO" id="GO:0016579">
    <property type="term" value="P:protein deubiquitination"/>
    <property type="evidence" value="ECO:0007669"/>
    <property type="project" value="InterPro"/>
</dbReference>
<keyword evidence="5" id="KW-0378">Hydrolase</keyword>
<organism evidence="8 9">
    <name type="scientific">Dictyostelium purpureum</name>
    <name type="common">Slime mold</name>
    <dbReference type="NCBI Taxonomy" id="5786"/>
    <lineage>
        <taxon>Eukaryota</taxon>
        <taxon>Amoebozoa</taxon>
        <taxon>Evosea</taxon>
        <taxon>Eumycetozoa</taxon>
        <taxon>Dictyostelia</taxon>
        <taxon>Dictyosteliales</taxon>
        <taxon>Dictyosteliaceae</taxon>
        <taxon>Dictyostelium</taxon>
    </lineage>
</organism>
<dbReference type="CDD" id="cd16692">
    <property type="entry name" value="mRING-H2-C3H3C2_WDR59"/>
    <property type="match status" value="1"/>
</dbReference>
<dbReference type="Pfam" id="PF25010">
    <property type="entry name" value="ARM_UBP24_USP9X-Y"/>
    <property type="match status" value="1"/>
</dbReference>
<dbReference type="GO" id="GO:0031647">
    <property type="term" value="P:regulation of protein stability"/>
    <property type="evidence" value="ECO:0000318"/>
    <property type="project" value="GO_Central"/>
</dbReference>
<evidence type="ECO:0000313" key="9">
    <source>
        <dbReference type="Proteomes" id="UP000001064"/>
    </source>
</evidence>
<evidence type="ECO:0000256" key="2">
    <source>
        <dbReference type="ARBA" id="ARBA00022670"/>
    </source>
</evidence>
<dbReference type="InterPro" id="IPR049566">
    <property type="entry name" value="WDR59_RTC1-like_RING_Znf"/>
</dbReference>
<dbReference type="GeneID" id="10499430"/>
<feature type="compositionally biased region" description="Polar residues" evidence="6">
    <location>
        <begin position="2459"/>
        <end position="2476"/>
    </location>
</feature>
<dbReference type="RefSeq" id="XP_003288824.1">
    <property type="nucleotide sequence ID" value="XM_003288776.1"/>
</dbReference>
<keyword evidence="4" id="KW-0833">Ubl conjugation pathway</keyword>
<dbReference type="PROSITE" id="PS00972">
    <property type="entry name" value="USP_1"/>
    <property type="match status" value="1"/>
</dbReference>
<feature type="compositionally biased region" description="Low complexity" evidence="6">
    <location>
        <begin position="1821"/>
        <end position="1851"/>
    </location>
</feature>
<dbReference type="PROSITE" id="PS00973">
    <property type="entry name" value="USP_2"/>
    <property type="match status" value="1"/>
</dbReference>
<dbReference type="InterPro" id="IPR038765">
    <property type="entry name" value="Papain-like_cys_pep_sf"/>
</dbReference>
<evidence type="ECO:0000313" key="8">
    <source>
        <dbReference type="EMBL" id="EGC34643.1"/>
    </source>
</evidence>
<dbReference type="PROSITE" id="PS50235">
    <property type="entry name" value="USP_3"/>
    <property type="match status" value="1"/>
</dbReference>
<feature type="compositionally biased region" description="Low complexity" evidence="6">
    <location>
        <begin position="2770"/>
        <end position="2803"/>
    </location>
</feature>
<feature type="compositionally biased region" description="Low complexity" evidence="6">
    <location>
        <begin position="1282"/>
        <end position="1320"/>
    </location>
</feature>
<keyword evidence="3" id="KW-0677">Repeat</keyword>
<dbReference type="InterPro" id="IPR028889">
    <property type="entry name" value="USP"/>
</dbReference>
<feature type="region of interest" description="Disordered" evidence="6">
    <location>
        <begin position="2066"/>
        <end position="2114"/>
    </location>
</feature>
<feature type="compositionally biased region" description="Low complexity" evidence="6">
    <location>
        <begin position="2066"/>
        <end position="2085"/>
    </location>
</feature>
<dbReference type="OMA" id="MDAYEFF"/>
<dbReference type="SUPFAM" id="SSF54001">
    <property type="entry name" value="Cysteine proteinases"/>
    <property type="match status" value="1"/>
</dbReference>
<name>F0ZN32_DICPU</name>
<feature type="region of interest" description="Disordered" evidence="6">
    <location>
        <begin position="449"/>
        <end position="564"/>
    </location>
</feature>
<feature type="region of interest" description="Disordered" evidence="6">
    <location>
        <begin position="97"/>
        <end position="147"/>
    </location>
</feature>
<feature type="region of interest" description="Disordered" evidence="6">
    <location>
        <begin position="1282"/>
        <end position="1358"/>
    </location>
</feature>
<feature type="compositionally biased region" description="Low complexity" evidence="6">
    <location>
        <begin position="471"/>
        <end position="564"/>
    </location>
</feature>
<dbReference type="Pfam" id="PF17120">
    <property type="entry name" value="zf-RING_16"/>
    <property type="match status" value="1"/>
</dbReference>
<dbReference type="FunFam" id="3.90.70.10:FF:000022">
    <property type="entry name" value="Ubiquitin carboxyl-terminal hydrolase 24"/>
    <property type="match status" value="1"/>
</dbReference>
<evidence type="ECO:0000259" key="7">
    <source>
        <dbReference type="PROSITE" id="PS50235"/>
    </source>
</evidence>
<feature type="compositionally biased region" description="Polar residues" evidence="6">
    <location>
        <begin position="1811"/>
        <end position="1820"/>
    </location>
</feature>
<reference evidence="9" key="1">
    <citation type="journal article" date="2011" name="Genome Biol.">
        <title>Comparative genomics of the social amoebae Dictyostelium discoideum and Dictyostelium purpureum.</title>
        <authorList>
            <consortium name="US DOE Joint Genome Institute (JGI-PGF)"/>
            <person name="Sucgang R."/>
            <person name="Kuo A."/>
            <person name="Tian X."/>
            <person name="Salerno W."/>
            <person name="Parikh A."/>
            <person name="Feasley C.L."/>
            <person name="Dalin E."/>
            <person name="Tu H."/>
            <person name="Huang E."/>
            <person name="Barry K."/>
            <person name="Lindquist E."/>
            <person name="Shapiro H."/>
            <person name="Bruce D."/>
            <person name="Schmutz J."/>
            <person name="Salamov A."/>
            <person name="Fey P."/>
            <person name="Gaudet P."/>
            <person name="Anjard C."/>
            <person name="Babu M.M."/>
            <person name="Basu S."/>
            <person name="Bushmanova Y."/>
            <person name="van der Wel H."/>
            <person name="Katoh-Kurasawa M."/>
            <person name="Dinh C."/>
            <person name="Coutinho P.M."/>
            <person name="Saito T."/>
            <person name="Elias M."/>
            <person name="Schaap P."/>
            <person name="Kay R.R."/>
            <person name="Henrissat B."/>
            <person name="Eichinger L."/>
            <person name="Rivero F."/>
            <person name="Putnam N.H."/>
            <person name="West C.M."/>
            <person name="Loomis W.F."/>
            <person name="Chisholm R.L."/>
            <person name="Shaulsky G."/>
            <person name="Strassmann J.E."/>
            <person name="Queller D.C."/>
            <person name="Kuspa A."/>
            <person name="Grigoriev I.V."/>
        </authorList>
    </citation>
    <scope>NUCLEOTIDE SEQUENCE [LARGE SCALE GENOMIC DNA]</scope>
    <source>
        <strain evidence="9">QSDP1</strain>
    </source>
</reference>
<dbReference type="PANTHER" id="PTHR24006">
    <property type="entry name" value="UBIQUITIN CARBOXYL-TERMINAL HYDROLASE"/>
    <property type="match status" value="1"/>
</dbReference>
<dbReference type="Proteomes" id="UP000001064">
    <property type="component" value="Unassembled WGS sequence"/>
</dbReference>
<feature type="region of interest" description="Disordered" evidence="6">
    <location>
        <begin position="2496"/>
        <end position="2527"/>
    </location>
</feature>
<evidence type="ECO:0000256" key="6">
    <source>
        <dbReference type="SAM" id="MobiDB-lite"/>
    </source>
</evidence>
<accession>F0ZN32</accession>
<proteinExistence type="predicted"/>
<dbReference type="Pfam" id="PF00443">
    <property type="entry name" value="UCH"/>
    <property type="match status" value="1"/>
</dbReference>
<dbReference type="InterPro" id="IPR018200">
    <property type="entry name" value="USP_CS"/>
</dbReference>
<dbReference type="Gene3D" id="3.90.70.10">
    <property type="entry name" value="Cysteine proteinases"/>
    <property type="match status" value="1"/>
</dbReference>
<feature type="region of interest" description="Disordered" evidence="6">
    <location>
        <begin position="2448"/>
        <end position="2481"/>
    </location>
</feature>